<dbReference type="SUPFAM" id="SSF53686">
    <property type="entry name" value="Tryptophan synthase beta subunit-like PLP-dependent enzymes"/>
    <property type="match status" value="1"/>
</dbReference>
<evidence type="ECO:0000313" key="4">
    <source>
        <dbReference type="EMBL" id="KAG8459869.1"/>
    </source>
</evidence>
<comment type="cofactor">
    <cofactor evidence="1">
        <name>pyridoxal 5'-phosphate</name>
        <dbReference type="ChEBI" id="CHEBI:597326"/>
    </cofactor>
</comment>
<name>A0A8J5X9J4_DIALT</name>
<comment type="similarity">
    <text evidence="2">Belongs to the ACC deaminase/D-cysteine desulfhydrase family.</text>
</comment>
<organism evidence="4 5">
    <name type="scientific">Diacronema lutheri</name>
    <name type="common">Unicellular marine alga</name>
    <name type="synonym">Monochrysis lutheri</name>
    <dbReference type="NCBI Taxonomy" id="2081491"/>
    <lineage>
        <taxon>Eukaryota</taxon>
        <taxon>Haptista</taxon>
        <taxon>Haptophyta</taxon>
        <taxon>Pavlovophyceae</taxon>
        <taxon>Pavlovales</taxon>
        <taxon>Pavlovaceae</taxon>
        <taxon>Diacronema</taxon>
    </lineage>
</organism>
<sequence>MAPTGNYAALLARGATLVELERGALGYVALRAYGEGRRGALRPPFLPADALLVPQGGACGYARPGVAQLAAHVHARACATPAVRTVALVCAGTGASALFLALELHRLAGAAANGGGCGGDGCGGMVPVLALPCAMHADALRAELAELHARSALESDRGSLPLWVFTPPANSARAVRFGALEPEALRAWRRARAAGMRIDLLYGAPALAQLLRAEVAGGGGSGSGGVRAIVEQLLAERSGGAREARPLELLWVHTGGLEGVPSQLARYVRAGLATPDELALAQAEADISARGPVYGTP</sequence>
<dbReference type="AlphaFoldDB" id="A0A8J5X9J4"/>
<accession>A0A8J5X9J4</accession>
<gene>
    <name evidence="4" type="ORF">KFE25_014432</name>
</gene>
<keyword evidence="5" id="KW-1185">Reference proteome</keyword>
<evidence type="ECO:0000313" key="5">
    <source>
        <dbReference type="Proteomes" id="UP000751190"/>
    </source>
</evidence>
<keyword evidence="3" id="KW-0663">Pyridoxal phosphate</keyword>
<dbReference type="EMBL" id="JAGTXO010000037">
    <property type="protein sequence ID" value="KAG8459869.1"/>
    <property type="molecule type" value="Genomic_DNA"/>
</dbReference>
<evidence type="ECO:0008006" key="6">
    <source>
        <dbReference type="Google" id="ProtNLM"/>
    </source>
</evidence>
<comment type="caution">
    <text evidence="4">The sequence shown here is derived from an EMBL/GenBank/DDBJ whole genome shotgun (WGS) entry which is preliminary data.</text>
</comment>
<evidence type="ECO:0000256" key="1">
    <source>
        <dbReference type="ARBA" id="ARBA00001933"/>
    </source>
</evidence>
<proteinExistence type="inferred from homology"/>
<dbReference type="OrthoDB" id="65643at2759"/>
<dbReference type="InterPro" id="IPR036052">
    <property type="entry name" value="TrpB-like_PALP_sf"/>
</dbReference>
<dbReference type="PANTHER" id="PTHR43780">
    <property type="entry name" value="1-AMINOCYCLOPROPANE-1-CARBOXYLATE DEAMINASE-RELATED"/>
    <property type="match status" value="1"/>
</dbReference>
<evidence type="ECO:0000256" key="2">
    <source>
        <dbReference type="ARBA" id="ARBA00008639"/>
    </source>
</evidence>
<evidence type="ECO:0000256" key="3">
    <source>
        <dbReference type="ARBA" id="ARBA00022898"/>
    </source>
</evidence>
<dbReference type="GO" id="GO:0019148">
    <property type="term" value="F:D-cysteine desulfhydrase activity"/>
    <property type="evidence" value="ECO:0007669"/>
    <property type="project" value="TreeGrafter"/>
</dbReference>
<dbReference type="InterPro" id="IPR027278">
    <property type="entry name" value="ACCD_DCysDesulf"/>
</dbReference>
<dbReference type="PANTHER" id="PTHR43780:SF2">
    <property type="entry name" value="1-AMINOCYCLOPROPANE-1-CARBOXYLATE DEAMINASE-RELATED"/>
    <property type="match status" value="1"/>
</dbReference>
<reference evidence="4" key="1">
    <citation type="submission" date="2021-05" db="EMBL/GenBank/DDBJ databases">
        <title>The genome of the haptophyte Pavlova lutheri (Diacronema luteri, Pavlovales) - a model for lipid biosynthesis in eukaryotic algae.</title>
        <authorList>
            <person name="Hulatt C.J."/>
            <person name="Posewitz M.C."/>
        </authorList>
    </citation>
    <scope>NUCLEOTIDE SEQUENCE</scope>
    <source>
        <strain evidence="4">NIVA-4/92</strain>
    </source>
</reference>
<dbReference type="Proteomes" id="UP000751190">
    <property type="component" value="Unassembled WGS sequence"/>
</dbReference>
<protein>
    <recommendedName>
        <fullName evidence="6">1-aminocyclopropane-1-carboxylate deaminase</fullName>
    </recommendedName>
</protein>